<dbReference type="EMBL" id="LGRX02030412">
    <property type="protein sequence ID" value="KAK3245679.1"/>
    <property type="molecule type" value="Genomic_DNA"/>
</dbReference>
<evidence type="ECO:0000313" key="2">
    <source>
        <dbReference type="Proteomes" id="UP001190700"/>
    </source>
</evidence>
<dbReference type="AlphaFoldDB" id="A0AAE0EZ90"/>
<reference evidence="1 2" key="1">
    <citation type="journal article" date="2015" name="Genome Biol. Evol.">
        <title>Comparative Genomics of a Bacterivorous Green Alga Reveals Evolutionary Causalities and Consequences of Phago-Mixotrophic Mode of Nutrition.</title>
        <authorList>
            <person name="Burns J.A."/>
            <person name="Paasch A."/>
            <person name="Narechania A."/>
            <person name="Kim E."/>
        </authorList>
    </citation>
    <scope>NUCLEOTIDE SEQUENCE [LARGE SCALE GENOMIC DNA]</scope>
    <source>
        <strain evidence="1 2">PLY_AMNH</strain>
    </source>
</reference>
<keyword evidence="2" id="KW-1185">Reference proteome</keyword>
<evidence type="ECO:0000313" key="1">
    <source>
        <dbReference type="EMBL" id="KAK3245679.1"/>
    </source>
</evidence>
<proteinExistence type="predicted"/>
<name>A0AAE0EZ90_9CHLO</name>
<comment type="caution">
    <text evidence="1">The sequence shown here is derived from an EMBL/GenBank/DDBJ whole genome shotgun (WGS) entry which is preliminary data.</text>
</comment>
<dbReference type="Proteomes" id="UP001190700">
    <property type="component" value="Unassembled WGS sequence"/>
</dbReference>
<sequence length="281" mass="30874">MELDDGDVVEANEEAGMTYPLAHRCVSSEDWSANALVESALTMPHLASMVLQKDVGAGLDTAYCALLKVSQELTAARISVVSGVGSTEKTETKLGATLPEEFKLFRKIANEQVKSRCLKLDKKTLLALRFNPSINTFNNGVLLKDKQGWFEIMEAEYKGTLRARYLKLPTTKPSSNVQGSYDTSAVVEVMSSAPSSAATGSHSAGKGTKLDFFFSEYGEHVEEEETTVHDLLEAYMVIRGNWKYPFLRPTTEQIRARYLKKYGAMMSVEEEGGGEGGNESD</sequence>
<gene>
    <name evidence="1" type="ORF">CYMTET_44769</name>
</gene>
<organism evidence="1 2">
    <name type="scientific">Cymbomonas tetramitiformis</name>
    <dbReference type="NCBI Taxonomy" id="36881"/>
    <lineage>
        <taxon>Eukaryota</taxon>
        <taxon>Viridiplantae</taxon>
        <taxon>Chlorophyta</taxon>
        <taxon>Pyramimonadophyceae</taxon>
        <taxon>Pyramimonadales</taxon>
        <taxon>Pyramimonadaceae</taxon>
        <taxon>Cymbomonas</taxon>
    </lineage>
</organism>
<protein>
    <submittedName>
        <fullName evidence="1">Uncharacterized protein</fullName>
    </submittedName>
</protein>
<accession>A0AAE0EZ90</accession>